<feature type="compositionally biased region" description="Basic and acidic residues" evidence="1">
    <location>
        <begin position="36"/>
        <end position="64"/>
    </location>
</feature>
<keyword evidence="3" id="KW-1185">Reference proteome</keyword>
<protein>
    <recommendedName>
        <fullName evidence="4">Secreted protein</fullName>
    </recommendedName>
</protein>
<proteinExistence type="predicted"/>
<evidence type="ECO:0000313" key="2">
    <source>
        <dbReference type="EMBL" id="GIN57297.1"/>
    </source>
</evidence>
<sequence length="273" mass="31006">MSIKKWVSLGIVYLVLVILAYSLITGNNPFQSGQLDHNHKTTEVQKEEETMNHSEHNHHGHQVDPEVKTNVTYNDGKVFIKLEDDKGNPPELTIQHEKEMHFIVVSNDLEEYYHLHPEKEQVGTYMVSQALKDGTYQAFIDIASENKAYQIAPNPVQVGTHETDKVSLESEDNWTKEVEGKTVTLEDVHATVGEEVPLVFDTHGETPDSYLGALGHVVIVDENVEQYIHVHPASDDTTTFNAHFSKPGMYKIWAEFKFGDHVHAYSFIIEVKE</sequence>
<comment type="caution">
    <text evidence="2">The sequence shown here is derived from an EMBL/GenBank/DDBJ whole genome shotgun (WGS) entry which is preliminary data.</text>
</comment>
<reference evidence="2 3" key="1">
    <citation type="submission" date="2021-03" db="EMBL/GenBank/DDBJ databases">
        <title>Antimicrobial resistance genes in bacteria isolated from Japanese honey, and their potential for conferring macrolide and lincosamide resistance in the American foulbrood pathogen Paenibacillus larvae.</title>
        <authorList>
            <person name="Okamoto M."/>
            <person name="Kumagai M."/>
            <person name="Kanamori H."/>
            <person name="Takamatsu D."/>
        </authorList>
    </citation>
    <scope>NUCLEOTIDE SEQUENCE [LARGE SCALE GENOMIC DNA]</scope>
    <source>
        <strain evidence="2 3">J8TS2</strain>
    </source>
</reference>
<gene>
    <name evidence="2" type="ORF">J8TS2_16160</name>
</gene>
<organism evidence="2 3">
    <name type="scientific">Lederbergia ruris</name>
    <dbReference type="NCBI Taxonomy" id="217495"/>
    <lineage>
        <taxon>Bacteria</taxon>
        <taxon>Bacillati</taxon>
        <taxon>Bacillota</taxon>
        <taxon>Bacilli</taxon>
        <taxon>Bacillales</taxon>
        <taxon>Bacillaceae</taxon>
        <taxon>Lederbergia</taxon>
    </lineage>
</organism>
<name>A0ABQ4KH67_9BACI</name>
<evidence type="ECO:0008006" key="4">
    <source>
        <dbReference type="Google" id="ProtNLM"/>
    </source>
</evidence>
<dbReference type="EMBL" id="BORB01000011">
    <property type="protein sequence ID" value="GIN57297.1"/>
    <property type="molecule type" value="Genomic_DNA"/>
</dbReference>
<feature type="region of interest" description="Disordered" evidence="1">
    <location>
        <begin position="30"/>
        <end position="64"/>
    </location>
</feature>
<evidence type="ECO:0000256" key="1">
    <source>
        <dbReference type="SAM" id="MobiDB-lite"/>
    </source>
</evidence>
<accession>A0ABQ4KH67</accession>
<evidence type="ECO:0000313" key="3">
    <source>
        <dbReference type="Proteomes" id="UP000679950"/>
    </source>
</evidence>
<dbReference type="Proteomes" id="UP000679950">
    <property type="component" value="Unassembled WGS sequence"/>
</dbReference>